<protein>
    <submittedName>
        <fullName evidence="1">Uncharacterized protein</fullName>
    </submittedName>
</protein>
<dbReference type="InterPro" id="IPR036047">
    <property type="entry name" value="F-box-like_dom_sf"/>
</dbReference>
<dbReference type="Gene3D" id="1.20.1280.50">
    <property type="match status" value="1"/>
</dbReference>
<evidence type="ECO:0000313" key="1">
    <source>
        <dbReference type="EMBL" id="KIP01393.1"/>
    </source>
</evidence>
<dbReference type="EMBL" id="KN840801">
    <property type="protein sequence ID" value="KIP01393.1"/>
    <property type="molecule type" value="Genomic_DNA"/>
</dbReference>
<dbReference type="SUPFAM" id="SSF81383">
    <property type="entry name" value="F-box domain"/>
    <property type="match status" value="1"/>
</dbReference>
<gene>
    <name evidence="1" type="ORF">PHLGIDRAFT_17227</name>
</gene>
<proteinExistence type="predicted"/>
<organism evidence="1 2">
    <name type="scientific">Phlebiopsis gigantea (strain 11061_1 CR5-6)</name>
    <name type="common">White-rot fungus</name>
    <name type="synonym">Peniophora gigantea</name>
    <dbReference type="NCBI Taxonomy" id="745531"/>
    <lineage>
        <taxon>Eukaryota</taxon>
        <taxon>Fungi</taxon>
        <taxon>Dikarya</taxon>
        <taxon>Basidiomycota</taxon>
        <taxon>Agaricomycotina</taxon>
        <taxon>Agaricomycetes</taxon>
        <taxon>Polyporales</taxon>
        <taxon>Phanerochaetaceae</taxon>
        <taxon>Phlebiopsis</taxon>
    </lineage>
</organism>
<sequence length="1234" mass="140816">MSSSIPDQLSLGALSLADLTADDVDVAIATRECSHQKIMDELLKLRIYRNSITPPISRVPDDILAEIFRIFAHDLWTSHSRRDPLYISHVCSHWRTLAHSLPFLWNVIHTGHYPGYTARLIDLSKGLPLSVVSDKNYYQQDDVNTNFFHLLSDVADQIQHLKLYVRRSLMLAFQESPFWQGEPDFEPDSALVLETIDLVYTTQSFEGYTEPPDHFWFLHSSTSLPRLSTLRLEHFPPSITPPLLRPTLTELEVNPSQPQSIRDWLRLLKALPLLKNLSISDICLGSILPTTPVPTSRAIDMERLCKISLRVGEYGSGVACTQLLNHLRIPSEAKIDIFPPTTSQTQNSSSMSWLRRRTVGVFDGSKLSLAHIEQLCIYNVAPQPQALPRFVHLRELHCHHARHRTWLQALISLASDDLLSLRALTLKFPKWHVHSGECTQQPFGGEPLSVLIDAFLALRRSYGRPMEELNLHDIRFFDPVHDGPWMQRASTELTTLTWSHFTGKDHRAWGAPLGASQHHKDAKKRAQLECAKYLREQIISHNSSRRYDRVCGNRIASAQERDDAGREHAMLIEVCQDQGRDAVAGGHVFWGRTDDHKVPPWTPDDIHPPAQFVVSPESRDDFSYDGYTVRVLLYGDTWFDHRCEIGYFEMTVEALPEYVDEVDAPAVGIAMGEYVTLEYMYFFNGSINVEVKPLEDSGRGVETVHITDAPRINGTYHLPQSSDWGKGMHPHHIWPIFSVIPRCITCITDTWCITNNFGQHPFTFDIETYCTRIHFQLHKLRMDALILPAELIQDIVLCAAEPPDGIYVEVQGLAAVDAPVMMEHQDIVCRLSLVCRHWCWLVRPSLLRHFDLWTLQKLDRLTQLICPPFYVPLYPLLGQYIKSIDISGDAAQSIWLLLTSALPRQLQGLTTLLWERSHASTNYDGWDNIPAPPRMRALLPTCFQQLATVTTLVLKYHHFPTFRRLAQLVVGLPRLLRLQLAYIEWAKDVLAYPPRWPSRPSSLRIVELGWWRDDQAPPVEAERHYARMLWLLVGPTRRSDGTGGALRELRLEPADEAVLEDILQVKILTSEVRMEIENSMNNVDRWDLVVNTDRYRCILEMIYLPSGLSYVHKVHINKYHSPTQERRVLSPKEFATLLCALDTLAKLSTANDITITFAISSEEKDTLEVLWKRCMPDMYAKGHLDILVRPSGVSRGKQKDDKSPDVYFDPEIDVEGSGDVGEAYTVAATDIHPD</sequence>
<reference evidence="1 2" key="1">
    <citation type="journal article" date="2014" name="PLoS Genet.">
        <title>Analysis of the Phlebiopsis gigantea genome, transcriptome and secretome provides insight into its pioneer colonization strategies of wood.</title>
        <authorList>
            <person name="Hori C."/>
            <person name="Ishida T."/>
            <person name="Igarashi K."/>
            <person name="Samejima M."/>
            <person name="Suzuki H."/>
            <person name="Master E."/>
            <person name="Ferreira P."/>
            <person name="Ruiz-Duenas F.J."/>
            <person name="Held B."/>
            <person name="Canessa P."/>
            <person name="Larrondo L.F."/>
            <person name="Schmoll M."/>
            <person name="Druzhinina I.S."/>
            <person name="Kubicek C.P."/>
            <person name="Gaskell J.A."/>
            <person name="Kersten P."/>
            <person name="St John F."/>
            <person name="Glasner J."/>
            <person name="Sabat G."/>
            <person name="Splinter BonDurant S."/>
            <person name="Syed K."/>
            <person name="Yadav J."/>
            <person name="Mgbeahuruike A.C."/>
            <person name="Kovalchuk A."/>
            <person name="Asiegbu F.O."/>
            <person name="Lackner G."/>
            <person name="Hoffmeister D."/>
            <person name="Rencoret J."/>
            <person name="Gutierrez A."/>
            <person name="Sun H."/>
            <person name="Lindquist E."/>
            <person name="Barry K."/>
            <person name="Riley R."/>
            <person name="Grigoriev I.V."/>
            <person name="Henrissat B."/>
            <person name="Kues U."/>
            <person name="Berka R.M."/>
            <person name="Martinez A.T."/>
            <person name="Covert S.F."/>
            <person name="Blanchette R.A."/>
            <person name="Cullen D."/>
        </authorList>
    </citation>
    <scope>NUCLEOTIDE SEQUENCE [LARGE SCALE GENOMIC DNA]</scope>
    <source>
        <strain evidence="1 2">11061_1 CR5-6</strain>
    </source>
</reference>
<keyword evidence="2" id="KW-1185">Reference proteome</keyword>
<dbReference type="AlphaFoldDB" id="A0A0C3P9M5"/>
<dbReference type="OrthoDB" id="2768031at2759"/>
<accession>A0A0C3P9M5</accession>
<evidence type="ECO:0000313" key="2">
    <source>
        <dbReference type="Proteomes" id="UP000053257"/>
    </source>
</evidence>
<dbReference type="Proteomes" id="UP000053257">
    <property type="component" value="Unassembled WGS sequence"/>
</dbReference>
<dbReference type="HOGENOM" id="CLU_267377_0_0_1"/>
<name>A0A0C3P9M5_PHLG1</name>